<organism evidence="1 2">
    <name type="scientific">Klebsormidium nitens</name>
    <name type="common">Green alga</name>
    <name type="synonym">Ulothrix nitens</name>
    <dbReference type="NCBI Taxonomy" id="105231"/>
    <lineage>
        <taxon>Eukaryota</taxon>
        <taxon>Viridiplantae</taxon>
        <taxon>Streptophyta</taxon>
        <taxon>Klebsormidiophyceae</taxon>
        <taxon>Klebsormidiales</taxon>
        <taxon>Klebsormidiaceae</taxon>
        <taxon>Klebsormidium</taxon>
    </lineage>
</organism>
<dbReference type="Proteomes" id="UP000054558">
    <property type="component" value="Unassembled WGS sequence"/>
</dbReference>
<gene>
    <name evidence="1" type="ORF">KFL_008050030</name>
</gene>
<protein>
    <submittedName>
        <fullName evidence="1">Uncharacterized protein</fullName>
    </submittedName>
</protein>
<dbReference type="EMBL" id="DF237754">
    <property type="protein sequence ID" value="GAQ91551.1"/>
    <property type="molecule type" value="Genomic_DNA"/>
</dbReference>
<reference evidence="1 2" key="1">
    <citation type="journal article" date="2014" name="Nat. Commun.">
        <title>Klebsormidium flaccidum genome reveals primary factors for plant terrestrial adaptation.</title>
        <authorList>
            <person name="Hori K."/>
            <person name="Maruyama F."/>
            <person name="Fujisawa T."/>
            <person name="Togashi T."/>
            <person name="Yamamoto N."/>
            <person name="Seo M."/>
            <person name="Sato S."/>
            <person name="Yamada T."/>
            <person name="Mori H."/>
            <person name="Tajima N."/>
            <person name="Moriyama T."/>
            <person name="Ikeuchi M."/>
            <person name="Watanabe M."/>
            <person name="Wada H."/>
            <person name="Kobayashi K."/>
            <person name="Saito M."/>
            <person name="Masuda T."/>
            <person name="Sasaki-Sekimoto Y."/>
            <person name="Mashiguchi K."/>
            <person name="Awai K."/>
            <person name="Shimojima M."/>
            <person name="Masuda S."/>
            <person name="Iwai M."/>
            <person name="Nobusawa T."/>
            <person name="Narise T."/>
            <person name="Kondo S."/>
            <person name="Saito H."/>
            <person name="Sato R."/>
            <person name="Murakawa M."/>
            <person name="Ihara Y."/>
            <person name="Oshima-Yamada Y."/>
            <person name="Ohtaka K."/>
            <person name="Satoh M."/>
            <person name="Sonobe K."/>
            <person name="Ishii M."/>
            <person name="Ohtani R."/>
            <person name="Kanamori-Sato M."/>
            <person name="Honoki R."/>
            <person name="Miyazaki D."/>
            <person name="Mochizuki H."/>
            <person name="Umetsu J."/>
            <person name="Higashi K."/>
            <person name="Shibata D."/>
            <person name="Kamiya Y."/>
            <person name="Sato N."/>
            <person name="Nakamura Y."/>
            <person name="Tabata S."/>
            <person name="Ida S."/>
            <person name="Kurokawa K."/>
            <person name="Ohta H."/>
        </authorList>
    </citation>
    <scope>NUCLEOTIDE SEQUENCE [LARGE SCALE GENOMIC DNA]</scope>
    <source>
        <strain evidence="1 2">NIES-2285</strain>
    </source>
</reference>
<dbReference type="AlphaFoldDB" id="A0A1Y1IQM6"/>
<evidence type="ECO:0000313" key="2">
    <source>
        <dbReference type="Proteomes" id="UP000054558"/>
    </source>
</evidence>
<proteinExistence type="predicted"/>
<keyword evidence="2" id="KW-1185">Reference proteome</keyword>
<accession>A0A1Y1IQM6</accession>
<name>A0A1Y1IQM6_KLENI</name>
<sequence>MPTQADGEELSLAATGSFSCWTLESGQGEQVAPFARLVSMLNFKWFAEVPGLGGHVAPIARLVFMWYTSQPQTTCLGAASSAAVPLEKPSSENVYAWMVTHSSAPRRMLLQVNTTLNALLAGYGDLRNGTSNLVNETNGLVDNEIDDIQIAGGELVNIVTQTPPDVNSPDCNNAPPPSKGETAPNCNGENFYCSKSAQGVCNCQASSTSLLFKCAPSFQCGVGLGAAPACVPV</sequence>
<evidence type="ECO:0000313" key="1">
    <source>
        <dbReference type="EMBL" id="GAQ91551.1"/>
    </source>
</evidence>